<feature type="domain" description="Calcineurin-like phosphoesterase" evidence="3">
    <location>
        <begin position="30"/>
        <end position="192"/>
    </location>
</feature>
<dbReference type="RefSeq" id="WP_015955271.1">
    <property type="nucleotide sequence ID" value="NC_011729.1"/>
</dbReference>
<dbReference type="InterPro" id="IPR004843">
    <property type="entry name" value="Calcineurin-like_PHP"/>
</dbReference>
<dbReference type="InterPro" id="IPR051158">
    <property type="entry name" value="Metallophosphoesterase_sf"/>
</dbReference>
<evidence type="ECO:0000313" key="4">
    <source>
        <dbReference type="EMBL" id="ACK71675.1"/>
    </source>
</evidence>
<dbReference type="PANTHER" id="PTHR31302:SF31">
    <property type="entry name" value="PHOSPHODIESTERASE YAEI"/>
    <property type="match status" value="1"/>
</dbReference>
<dbReference type="KEGG" id="cyc:PCC7424_3276"/>
<dbReference type="EMBL" id="CP001291">
    <property type="protein sequence ID" value="ACK71675.1"/>
    <property type="molecule type" value="Genomic_DNA"/>
</dbReference>
<dbReference type="InterPro" id="IPR029052">
    <property type="entry name" value="Metallo-depent_PP-like"/>
</dbReference>
<name>B7KDX7_GLOC7</name>
<evidence type="ECO:0000256" key="2">
    <source>
        <dbReference type="ARBA" id="ARBA00022801"/>
    </source>
</evidence>
<evidence type="ECO:0000313" key="5">
    <source>
        <dbReference type="Proteomes" id="UP000002384"/>
    </source>
</evidence>
<protein>
    <submittedName>
        <fullName evidence="4">Metallophosphoesterase</fullName>
    </submittedName>
</protein>
<organism evidence="4 5">
    <name type="scientific">Gloeothece citriformis (strain PCC 7424)</name>
    <name type="common">Cyanothece sp. (strain PCC 7424)</name>
    <dbReference type="NCBI Taxonomy" id="65393"/>
    <lineage>
        <taxon>Bacteria</taxon>
        <taxon>Bacillati</taxon>
        <taxon>Cyanobacteriota</taxon>
        <taxon>Cyanophyceae</taxon>
        <taxon>Oscillatoriophycideae</taxon>
        <taxon>Chroococcales</taxon>
        <taxon>Aphanothecaceae</taxon>
        <taxon>Gloeothece</taxon>
        <taxon>Gloeothece citriformis</taxon>
    </lineage>
</organism>
<dbReference type="OrthoDB" id="9780884at2"/>
<sequence length="277" mass="31504">MVNWILTEPLKVERLTVAIADLPLSLVGLKLVLLSDFHYDGQRLSEELLAEVITTSNQENPDLILLTGDYITYAPEPINDLIVRLKYLKSRYGIYACLGNHDIYHPQAKQQVIEAFSRIGIRVLWNAIATPLGADLPIIGLAEYWSNQFNPASVMNRVDPSIPRLVLCHNPDTAVILKQWRVDLQLSGHTHGGQIVIPGIGSAPILLQYFRQITPTCLQRFIPYLRPCSRIVKNWQWSEGLHQVGRNQLYVNRGLGTYFPGRFFCPPELTVIRLDRR</sequence>
<dbReference type="Pfam" id="PF00149">
    <property type="entry name" value="Metallophos"/>
    <property type="match status" value="1"/>
</dbReference>
<dbReference type="Proteomes" id="UP000002384">
    <property type="component" value="Chromosome"/>
</dbReference>
<accession>B7KDX7</accession>
<dbReference type="GO" id="GO:0046872">
    <property type="term" value="F:metal ion binding"/>
    <property type="evidence" value="ECO:0007669"/>
    <property type="project" value="UniProtKB-KW"/>
</dbReference>
<dbReference type="GO" id="GO:0009245">
    <property type="term" value="P:lipid A biosynthetic process"/>
    <property type="evidence" value="ECO:0007669"/>
    <property type="project" value="TreeGrafter"/>
</dbReference>
<dbReference type="GO" id="GO:0016020">
    <property type="term" value="C:membrane"/>
    <property type="evidence" value="ECO:0007669"/>
    <property type="project" value="GOC"/>
</dbReference>
<dbReference type="HOGENOM" id="CLU_025443_3_2_3"/>
<evidence type="ECO:0000256" key="1">
    <source>
        <dbReference type="ARBA" id="ARBA00022723"/>
    </source>
</evidence>
<dbReference type="eggNOG" id="COG1408">
    <property type="taxonomic scope" value="Bacteria"/>
</dbReference>
<reference evidence="5" key="1">
    <citation type="journal article" date="2011" name="MBio">
        <title>Novel metabolic attributes of the genus Cyanothece, comprising a group of unicellular nitrogen-fixing Cyanobacteria.</title>
        <authorList>
            <person name="Bandyopadhyay A."/>
            <person name="Elvitigala T."/>
            <person name="Welsh E."/>
            <person name="Stockel J."/>
            <person name="Liberton M."/>
            <person name="Min H."/>
            <person name="Sherman L.A."/>
            <person name="Pakrasi H.B."/>
        </authorList>
    </citation>
    <scope>NUCLEOTIDE SEQUENCE [LARGE SCALE GENOMIC DNA]</scope>
    <source>
        <strain evidence="5">PCC 7424</strain>
    </source>
</reference>
<dbReference type="CDD" id="cd07385">
    <property type="entry name" value="MPP_YkuE_C"/>
    <property type="match status" value="1"/>
</dbReference>
<dbReference type="Gene3D" id="3.60.21.10">
    <property type="match status" value="1"/>
</dbReference>
<dbReference type="PANTHER" id="PTHR31302">
    <property type="entry name" value="TRANSMEMBRANE PROTEIN WITH METALLOPHOSPHOESTERASE DOMAIN-RELATED"/>
    <property type="match status" value="1"/>
</dbReference>
<keyword evidence="1" id="KW-0479">Metal-binding</keyword>
<keyword evidence="5" id="KW-1185">Reference proteome</keyword>
<gene>
    <name evidence="4" type="ordered locus">PCC7424_3276</name>
</gene>
<dbReference type="GO" id="GO:0008758">
    <property type="term" value="F:UDP-2,3-diacylglucosamine hydrolase activity"/>
    <property type="evidence" value="ECO:0007669"/>
    <property type="project" value="TreeGrafter"/>
</dbReference>
<keyword evidence="2" id="KW-0378">Hydrolase</keyword>
<dbReference type="STRING" id="65393.PCC7424_3276"/>
<proteinExistence type="predicted"/>
<evidence type="ECO:0000259" key="3">
    <source>
        <dbReference type="Pfam" id="PF00149"/>
    </source>
</evidence>
<dbReference type="SUPFAM" id="SSF56300">
    <property type="entry name" value="Metallo-dependent phosphatases"/>
    <property type="match status" value="1"/>
</dbReference>
<dbReference type="AlphaFoldDB" id="B7KDX7"/>